<feature type="transmembrane region" description="Helical" evidence="1">
    <location>
        <begin position="603"/>
        <end position="624"/>
    </location>
</feature>
<keyword evidence="1" id="KW-0812">Transmembrane</keyword>
<accession>A0ABY1UTX9</accession>
<dbReference type="Proteomes" id="UP000831156">
    <property type="component" value="Chromosome 13"/>
</dbReference>
<dbReference type="PANTHER" id="PTHR13304:SF0">
    <property type="entry name" value="GLYCOSYLPHOSPHATIDYLINOSITOL ANCHOR ATTACHMENT 1 PROTEIN"/>
    <property type="match status" value="1"/>
</dbReference>
<organism evidence="2 3">
    <name type="scientific">Plasmodium gaboni</name>
    <dbReference type="NCBI Taxonomy" id="647221"/>
    <lineage>
        <taxon>Eukaryota</taxon>
        <taxon>Sar</taxon>
        <taxon>Alveolata</taxon>
        <taxon>Apicomplexa</taxon>
        <taxon>Aconoidasida</taxon>
        <taxon>Haemosporida</taxon>
        <taxon>Plasmodiidae</taxon>
        <taxon>Plasmodium</taxon>
        <taxon>Plasmodium (Laverania)</taxon>
    </lineage>
</organism>
<keyword evidence="3" id="KW-1185">Reference proteome</keyword>
<name>A0ABY1UTX9_9APIC</name>
<dbReference type="InterPro" id="IPR007246">
    <property type="entry name" value="Gaa1"/>
</dbReference>
<dbReference type="Pfam" id="PF04114">
    <property type="entry name" value="Gaa1"/>
    <property type="match status" value="1"/>
</dbReference>
<evidence type="ECO:0000256" key="1">
    <source>
        <dbReference type="SAM" id="Phobius"/>
    </source>
</evidence>
<protein>
    <submittedName>
        <fullName evidence="2">Glycosylphosphatidylinositol anchor attachment 1 protein, putative</fullName>
    </submittedName>
</protein>
<feature type="transmembrane region" description="Helical" evidence="1">
    <location>
        <begin position="342"/>
        <end position="360"/>
    </location>
</feature>
<dbReference type="PANTHER" id="PTHR13304">
    <property type="entry name" value="GLYCOSYLPHOSPHATIDYLINOSITOL ANCHOR ATTACHMENT 1 PROTEIN"/>
    <property type="match status" value="1"/>
</dbReference>
<feature type="transmembrane region" description="Helical" evidence="1">
    <location>
        <begin position="630"/>
        <end position="650"/>
    </location>
</feature>
<keyword evidence="1" id="KW-0472">Membrane</keyword>
<feature type="transmembrane region" description="Helical" evidence="1">
    <location>
        <begin position="21"/>
        <end position="38"/>
    </location>
</feature>
<proteinExistence type="predicted"/>
<dbReference type="EMBL" id="LT969436">
    <property type="protein sequence ID" value="SOV18350.1"/>
    <property type="molecule type" value="Genomic_DNA"/>
</dbReference>
<feature type="transmembrane region" description="Helical" evidence="1">
    <location>
        <begin position="372"/>
        <end position="395"/>
    </location>
</feature>
<feature type="transmembrane region" description="Helical" evidence="1">
    <location>
        <begin position="657"/>
        <end position="675"/>
    </location>
</feature>
<feature type="transmembrane region" description="Helical" evidence="1">
    <location>
        <begin position="432"/>
        <end position="455"/>
    </location>
</feature>
<reference evidence="2" key="1">
    <citation type="submission" date="2016-09" db="EMBL/GenBank/DDBJ databases">
        <authorList>
            <consortium name="Pathogen Informatics"/>
            <person name="Sun Q."/>
            <person name="Inoue M."/>
        </authorList>
    </citation>
    <scope>NUCLEOTIDE SEQUENCE</scope>
</reference>
<keyword evidence="1" id="KW-1133">Transmembrane helix</keyword>
<feature type="transmembrane region" description="Helical" evidence="1">
    <location>
        <begin position="773"/>
        <end position="792"/>
    </location>
</feature>
<evidence type="ECO:0000313" key="2">
    <source>
        <dbReference type="EMBL" id="SOV18350.1"/>
    </source>
</evidence>
<sequence length="793" mass="94248">MGFSENPKFSLLINKLIKKSKVIGTFLSIVGVIFFLVFNKFNKNAELDARTFTQFVGNSVLNKKNEKFFNDTNLYFLNYKYEGNEDIIKMIYDYINEYISSNVQHEMVKIKITDTIEQNILISNVGCKYCNNMESLVVVINFDFKERKFFHSLVIGLTLIEHFSKCNYMSKDVIFLFTNKELLYSLGIQEFIQKYFYNNTNIIGKKIIRSSTIIEFDSIYPSNIKINYEGLNGMLPNQDLILLLTNELHFYSIPIKMELTHASIFDMALEKNYEHGHIYFLRENIPSFTATGVSKVPIRSKMINLFNLTKALQSYLRSQSNTHEGFCHSSNFYFFNTFKRHIPISIYCYSVYLICAYTIMKLFKSATFRSYVNFLTSFYTYLITILIISLPIYLISTNKKFNELLNFKTNYIPKCQEWHPDNFDKYIKIASIWWNVLFFSIIVAFFFNLFISFLVNKKRKIIQQKNDKNESFGGYKKVERVERILILEKIKQLQNEIMKRKGITNNYNNHIKNYNNILYTNENIYNNKNNNNNCENIYNNGEIKKNILVKPKIINSDDEDFLLEKKNSEFIKKIEKQIEILEEKLEFLSNDENVRYIFYNNSIAPFNTMMIYMNIFYFILVVILSSLYNWSYSVLFSMVLVIPISLLNNIRKKTVSIFQRIVLSLFILFMFIYMYPNDNHIWNLRQKLTNLLGNNLSRCCKYLDKHKILQHKYFPESLQFICSNKLLDSFYVKKYFLDNLYIKFNYILDIQNGFLLTLYNIARNHFCIGTATYPLICFTLLPILFYIAFLFFC</sequence>
<gene>
    <name evidence="2" type="ORF">PGABG01_1366700</name>
</gene>
<evidence type="ECO:0000313" key="3">
    <source>
        <dbReference type="Proteomes" id="UP000831156"/>
    </source>
</evidence>